<gene>
    <name evidence="5" type="ORF">GMA22_24915</name>
</gene>
<dbReference type="InterPro" id="IPR020449">
    <property type="entry name" value="Tscrpt_reg_AraC-type_HTH"/>
</dbReference>
<dbReference type="RefSeq" id="WP_021504994.1">
    <property type="nucleotide sequence ID" value="NZ_CP123597.1"/>
</dbReference>
<dbReference type="InterPro" id="IPR050959">
    <property type="entry name" value="MarA-like"/>
</dbReference>
<dbReference type="SUPFAM" id="SSF46689">
    <property type="entry name" value="Homeodomain-like"/>
    <property type="match status" value="1"/>
</dbReference>
<dbReference type="InterPro" id="IPR018062">
    <property type="entry name" value="HTH_AraC-typ_CS"/>
</dbReference>
<comment type="caution">
    <text evidence="5">The sequence shown here is derived from an EMBL/GenBank/DDBJ whole genome shotgun (WGS) entry which is preliminary data.</text>
</comment>
<evidence type="ECO:0000313" key="5">
    <source>
        <dbReference type="EMBL" id="MVF06486.1"/>
    </source>
</evidence>
<evidence type="ECO:0000313" key="6">
    <source>
        <dbReference type="Proteomes" id="UP000443014"/>
    </source>
</evidence>
<proteinExistence type="predicted"/>
<protein>
    <submittedName>
        <fullName evidence="5">Helix-turn-helix domain-containing protein</fullName>
    </submittedName>
</protein>
<accession>A0ABD6I551</accession>
<dbReference type="PRINTS" id="PR00032">
    <property type="entry name" value="HTHARAC"/>
</dbReference>
<evidence type="ECO:0000256" key="2">
    <source>
        <dbReference type="ARBA" id="ARBA00023125"/>
    </source>
</evidence>
<evidence type="ECO:0000256" key="1">
    <source>
        <dbReference type="ARBA" id="ARBA00023015"/>
    </source>
</evidence>
<keyword evidence="1" id="KW-0805">Transcription regulation</keyword>
<reference evidence="5 6" key="1">
    <citation type="submission" date="2019-11" db="EMBL/GenBank/DDBJ databases">
        <title>Whole genome sequence of a plant growth promoting strain Serratia marcescens BTL07 isolated from the rhizoplane of Chili (Capsicum annuum).</title>
        <authorList>
            <person name="Dutta S."/>
            <person name="Khatun A."/>
            <person name="Gupta D.R."/>
            <person name="Surovy M.Z."/>
            <person name="Rahman M.M."/>
            <person name="Mahmud N.U."/>
            <person name="Emes R."/>
            <person name="Warry A."/>
            <person name="West H."/>
            <person name="Clarke M.L."/>
            <person name="Islam M.T."/>
        </authorList>
    </citation>
    <scope>NUCLEOTIDE SEQUENCE [LARGE SCALE GENOMIC DNA]</scope>
    <source>
        <strain evidence="5 6">BTL07</strain>
    </source>
</reference>
<keyword evidence="2" id="KW-0238">DNA-binding</keyword>
<evidence type="ECO:0000259" key="4">
    <source>
        <dbReference type="PROSITE" id="PS01124"/>
    </source>
</evidence>
<dbReference type="SMART" id="SM00342">
    <property type="entry name" value="HTH_ARAC"/>
    <property type="match status" value="1"/>
</dbReference>
<dbReference type="InterPro" id="IPR009057">
    <property type="entry name" value="Homeodomain-like_sf"/>
</dbReference>
<dbReference type="PANTHER" id="PTHR47504:SF5">
    <property type="entry name" value="RIGHT ORIGIN-BINDING PROTEIN"/>
    <property type="match status" value="1"/>
</dbReference>
<dbReference type="PROSITE" id="PS01124">
    <property type="entry name" value="HTH_ARAC_FAMILY_2"/>
    <property type="match status" value="1"/>
</dbReference>
<dbReference type="GO" id="GO:0003677">
    <property type="term" value="F:DNA binding"/>
    <property type="evidence" value="ECO:0007669"/>
    <property type="project" value="UniProtKB-KW"/>
</dbReference>
<dbReference type="PROSITE" id="PS00041">
    <property type="entry name" value="HTH_ARAC_FAMILY_1"/>
    <property type="match status" value="1"/>
</dbReference>
<dbReference type="PANTHER" id="PTHR47504">
    <property type="entry name" value="RIGHT ORIGIN-BINDING PROTEIN"/>
    <property type="match status" value="1"/>
</dbReference>
<keyword evidence="3" id="KW-0804">Transcription</keyword>
<dbReference type="Gene3D" id="1.10.10.60">
    <property type="entry name" value="Homeodomain-like"/>
    <property type="match status" value="2"/>
</dbReference>
<dbReference type="AlphaFoldDB" id="A0ABD6I551"/>
<organism evidence="5 6">
    <name type="scientific">Serratia marcescens</name>
    <dbReference type="NCBI Taxonomy" id="615"/>
    <lineage>
        <taxon>Bacteria</taxon>
        <taxon>Pseudomonadati</taxon>
        <taxon>Pseudomonadota</taxon>
        <taxon>Gammaproteobacteria</taxon>
        <taxon>Enterobacterales</taxon>
        <taxon>Yersiniaceae</taxon>
        <taxon>Serratia</taxon>
    </lineage>
</organism>
<dbReference type="Proteomes" id="UP000443014">
    <property type="component" value="Unassembled WGS sequence"/>
</dbReference>
<sequence length="156" mass="18353">MDISKMEQSKIFIHSVINLLETYIKKPVNIINLIDKTGYSRWYVQRKFCSLAGISMKSYIRARKMTEAAKVILSTDRKIIDIALEYGYQEQQAFCRVFKCHYGVSPTMFRKMNKPREDIWISAETVLVRFRENIKLNQQVNKSTADYQQLRIVGDD</sequence>
<evidence type="ECO:0000256" key="3">
    <source>
        <dbReference type="ARBA" id="ARBA00023163"/>
    </source>
</evidence>
<dbReference type="EMBL" id="WNKC01000010">
    <property type="protein sequence ID" value="MVF06486.1"/>
    <property type="molecule type" value="Genomic_DNA"/>
</dbReference>
<feature type="domain" description="HTH araC/xylS-type" evidence="4">
    <location>
        <begin position="14"/>
        <end position="112"/>
    </location>
</feature>
<name>A0ABD6I551_SERMA</name>
<dbReference type="InterPro" id="IPR018060">
    <property type="entry name" value="HTH_AraC"/>
</dbReference>
<dbReference type="Pfam" id="PF12833">
    <property type="entry name" value="HTH_18"/>
    <property type="match status" value="1"/>
</dbReference>